<dbReference type="GeneID" id="63775051"/>
<gene>
    <name evidence="1" type="ORF">BCR38DRAFT_413510</name>
</gene>
<dbReference type="RefSeq" id="XP_040711133.1">
    <property type="nucleotide sequence ID" value="XM_040858839.1"/>
</dbReference>
<accession>A0A1Y2DFR3</accession>
<dbReference type="Proteomes" id="UP000193689">
    <property type="component" value="Unassembled WGS sequence"/>
</dbReference>
<name>A0A1Y2DFR3_9PEZI</name>
<sequence>MHLPLGPRLLPHRISVRSSHSTAHPLFPPRPTQKTYKRIWYLRRGMVNHLGLVELDKKQRPGIVYNPQTYSFKLTGKAKSVRSEAGAVRDLLTQRWHTFDTPHLNNDTHHLFVYEYQSRSFSEARNRTQPLRDPRMRQINDIKAYLRKICFTWSKRTFNMIGSPVLDLGSLPPTTPGGRGSQYPSTALDPADTRVYVELLKSNLSLVWVAINAEWSHYEQTVNKLIRARWSSHPETSAASSSLPTPDNDLFSAVIACFCDMFGPAATREEGSPAETLWRHIPEKGKFSVVFAFRDQYVFFTWVGGRDGELVAHHSGNWIPTKDPVLRVWRRACKPDKRPCQSSSRFVRVRYEFDGPDAEGTLVKAMTV</sequence>
<protein>
    <submittedName>
        <fullName evidence="1">Uncharacterized protein</fullName>
    </submittedName>
</protein>
<keyword evidence="2" id="KW-1185">Reference proteome</keyword>
<evidence type="ECO:0000313" key="1">
    <source>
        <dbReference type="EMBL" id="ORY58098.1"/>
    </source>
</evidence>
<proteinExistence type="predicted"/>
<reference evidence="1 2" key="1">
    <citation type="submission" date="2016-07" db="EMBL/GenBank/DDBJ databases">
        <title>Pervasive Adenine N6-methylation of Active Genes in Fungi.</title>
        <authorList>
            <consortium name="DOE Joint Genome Institute"/>
            <person name="Mondo S.J."/>
            <person name="Dannebaum R.O."/>
            <person name="Kuo R.C."/>
            <person name="Labutti K."/>
            <person name="Haridas S."/>
            <person name="Kuo A."/>
            <person name="Salamov A."/>
            <person name="Ahrendt S.R."/>
            <person name="Lipzen A."/>
            <person name="Sullivan W."/>
            <person name="Andreopoulos W.B."/>
            <person name="Clum A."/>
            <person name="Lindquist E."/>
            <person name="Daum C."/>
            <person name="Ramamoorthy G.K."/>
            <person name="Gryganskyi A."/>
            <person name="Culley D."/>
            <person name="Magnuson J.K."/>
            <person name="James T.Y."/>
            <person name="O'Malley M.A."/>
            <person name="Stajich J.E."/>
            <person name="Spatafora J.W."/>
            <person name="Visel A."/>
            <person name="Grigoriev I.V."/>
        </authorList>
    </citation>
    <scope>NUCLEOTIDE SEQUENCE [LARGE SCALE GENOMIC DNA]</scope>
    <source>
        <strain evidence="1 2">CBS 129021</strain>
    </source>
</reference>
<organism evidence="1 2">
    <name type="scientific">Pseudomassariella vexata</name>
    <dbReference type="NCBI Taxonomy" id="1141098"/>
    <lineage>
        <taxon>Eukaryota</taxon>
        <taxon>Fungi</taxon>
        <taxon>Dikarya</taxon>
        <taxon>Ascomycota</taxon>
        <taxon>Pezizomycotina</taxon>
        <taxon>Sordariomycetes</taxon>
        <taxon>Xylariomycetidae</taxon>
        <taxon>Amphisphaeriales</taxon>
        <taxon>Pseudomassariaceae</taxon>
        <taxon>Pseudomassariella</taxon>
    </lineage>
</organism>
<comment type="caution">
    <text evidence="1">The sequence shown here is derived from an EMBL/GenBank/DDBJ whole genome shotgun (WGS) entry which is preliminary data.</text>
</comment>
<dbReference type="InParanoid" id="A0A1Y2DFR3"/>
<dbReference type="AlphaFoldDB" id="A0A1Y2DFR3"/>
<evidence type="ECO:0000313" key="2">
    <source>
        <dbReference type="Proteomes" id="UP000193689"/>
    </source>
</evidence>
<dbReference type="EMBL" id="MCFJ01000017">
    <property type="protein sequence ID" value="ORY58098.1"/>
    <property type="molecule type" value="Genomic_DNA"/>
</dbReference>